<keyword evidence="2" id="KW-1185">Reference proteome</keyword>
<comment type="caution">
    <text evidence="1">The sequence shown here is derived from an EMBL/GenBank/DDBJ whole genome shotgun (WGS) entry which is preliminary data.</text>
</comment>
<evidence type="ECO:0000313" key="1">
    <source>
        <dbReference type="EMBL" id="MDQ8209902.1"/>
    </source>
</evidence>
<dbReference type="EMBL" id="JARXHW010000315">
    <property type="protein sequence ID" value="MDQ8209902.1"/>
    <property type="molecule type" value="Genomic_DNA"/>
</dbReference>
<dbReference type="Proteomes" id="UP001225316">
    <property type="component" value="Unassembled WGS sequence"/>
</dbReference>
<sequence length="101" mass="11225">LKRNRSDLVIAELASHLEPKHLPDEDAPTRCALRYLSNRTELLDYKGTEEQKLPIGSGLIESGHKHVIQSRMKIAGAAWAHENADALIQTRARRASGSWTG</sequence>
<accession>A0ABU1B384</accession>
<name>A0ABU1B384_9BACT</name>
<proteinExistence type="predicted"/>
<evidence type="ECO:0000313" key="2">
    <source>
        <dbReference type="Proteomes" id="UP001225316"/>
    </source>
</evidence>
<protein>
    <submittedName>
        <fullName evidence="1">ISKra4 family transposase</fullName>
    </submittedName>
</protein>
<reference evidence="1 2" key="1">
    <citation type="submission" date="2023-04" db="EMBL/GenBank/DDBJ databases">
        <title>A novel bacteria isolated from coastal sediment.</title>
        <authorList>
            <person name="Liu X.-J."/>
            <person name="Du Z.-J."/>
        </authorList>
    </citation>
    <scope>NUCLEOTIDE SEQUENCE [LARGE SCALE GENOMIC DNA]</scope>
    <source>
        <strain evidence="1 2">SDUM461003</strain>
    </source>
</reference>
<gene>
    <name evidence="1" type="ORF">QEH52_20455</name>
</gene>
<feature type="non-terminal residue" evidence="1">
    <location>
        <position position="101"/>
    </location>
</feature>
<organism evidence="1 2">
    <name type="scientific">Thalassobacterium maritimum</name>
    <dbReference type="NCBI Taxonomy" id="3041265"/>
    <lineage>
        <taxon>Bacteria</taxon>
        <taxon>Pseudomonadati</taxon>
        <taxon>Verrucomicrobiota</taxon>
        <taxon>Opitutia</taxon>
        <taxon>Puniceicoccales</taxon>
        <taxon>Coraliomargaritaceae</taxon>
        <taxon>Thalassobacterium</taxon>
    </lineage>
</organism>
<feature type="non-terminal residue" evidence="1">
    <location>
        <position position="1"/>
    </location>
</feature>